<feature type="domain" description="Heat-inducible transcription repressor HrcA C-terminal" evidence="6">
    <location>
        <begin position="102"/>
        <end position="315"/>
    </location>
</feature>
<evidence type="ECO:0000259" key="6">
    <source>
        <dbReference type="Pfam" id="PF01628"/>
    </source>
</evidence>
<evidence type="ECO:0000256" key="2">
    <source>
        <dbReference type="ARBA" id="ARBA00023015"/>
    </source>
</evidence>
<sequence length="360" mass="41159">MITQRQNAILNLIVEMFTRTHEPVCSKALQDSIDSSSATIRNDMAKLEKMGYLEKAHISSGRMPSRAGFQYFVANSLNLDTIDEQDVYQVVKAFDFEAFKLEDILDAAAKLLAEMTGYTAVIQDVEPTRQRLTGFEIVQLSNHDALAVLTLDESKPVTVQFAIPKNFLSSDLEIFHKLVQGRFLGNTVLDIHYRLRTETPQIVQKYFKITDNVLDLFDYIFSHLFKELIFIEGKVASLAYADLNTYQFLDNPQHVALALRSAISDDEVTKISVAESTEEALENVTVMSHKFLIPYRGMALMHVIGPIEMDYRRMVSLVNVISRVLVMKLTDYYRYLNSNHYEVFLSRNVLKNIERGECLD</sequence>
<evidence type="ECO:0000313" key="8">
    <source>
        <dbReference type="EMBL" id="ETW91814.1"/>
    </source>
</evidence>
<dbReference type="PIRSF" id="PIRSF005485">
    <property type="entry name" value="HrcA"/>
    <property type="match status" value="1"/>
</dbReference>
<dbReference type="PATRIC" id="fig|1433289.7.peg.129"/>
<dbReference type="RefSeq" id="WP_024704303.1">
    <property type="nucleotide sequence ID" value="NZ_CM002372.1"/>
</dbReference>
<dbReference type="InterPro" id="IPR021153">
    <property type="entry name" value="HrcA_C"/>
</dbReference>
<name>A0A0E2Q4A0_STRTR</name>
<dbReference type="Gene3D" id="3.30.390.60">
    <property type="entry name" value="Heat-inducible transcription repressor hrca homolog, domain 3"/>
    <property type="match status" value="1"/>
</dbReference>
<keyword evidence="1 5" id="KW-0678">Repressor</keyword>
<dbReference type="Pfam" id="PF01628">
    <property type="entry name" value="HrcA"/>
    <property type="match status" value="1"/>
</dbReference>
<accession>A0A0E2Q4A0</accession>
<dbReference type="GO" id="GO:0045892">
    <property type="term" value="P:negative regulation of DNA-templated transcription"/>
    <property type="evidence" value="ECO:0007669"/>
    <property type="project" value="UniProtKB-UniRule"/>
</dbReference>
<dbReference type="EMBL" id="AZJT01000008">
    <property type="protein sequence ID" value="ETW91814.1"/>
    <property type="molecule type" value="Genomic_DNA"/>
</dbReference>
<organism evidence="8 9">
    <name type="scientific">Streptococcus thermophilus M17PTZA496</name>
    <dbReference type="NCBI Taxonomy" id="1433289"/>
    <lineage>
        <taxon>Bacteria</taxon>
        <taxon>Bacillati</taxon>
        <taxon>Bacillota</taxon>
        <taxon>Bacilli</taxon>
        <taxon>Lactobacillales</taxon>
        <taxon>Streptococcaceae</taxon>
        <taxon>Streptococcus</taxon>
    </lineage>
</organism>
<keyword evidence="4 5" id="KW-0804">Transcription</keyword>
<dbReference type="SUPFAM" id="SSF55781">
    <property type="entry name" value="GAF domain-like"/>
    <property type="match status" value="1"/>
</dbReference>
<evidence type="ECO:0000256" key="5">
    <source>
        <dbReference type="HAMAP-Rule" id="MF_00081"/>
    </source>
</evidence>
<keyword evidence="3 5" id="KW-0346">Stress response</keyword>
<comment type="caution">
    <text evidence="8">The sequence shown here is derived from an EMBL/GenBank/DDBJ whole genome shotgun (WGS) entry which is preliminary data.</text>
</comment>
<comment type="similarity">
    <text evidence="5">Belongs to the HrcA family.</text>
</comment>
<dbReference type="PANTHER" id="PTHR34824">
    <property type="entry name" value="HEAT-INDUCIBLE TRANSCRIPTION REPRESSOR HRCA"/>
    <property type="match status" value="1"/>
</dbReference>
<keyword evidence="2 5" id="KW-0805">Transcription regulation</keyword>
<dbReference type="GO" id="GO:0003677">
    <property type="term" value="F:DNA binding"/>
    <property type="evidence" value="ECO:0007669"/>
    <property type="project" value="InterPro"/>
</dbReference>
<dbReference type="InterPro" id="IPR023120">
    <property type="entry name" value="WHTH_transcript_rep_HrcA_IDD"/>
</dbReference>
<dbReference type="PANTHER" id="PTHR34824:SF1">
    <property type="entry name" value="HEAT-INDUCIBLE TRANSCRIPTION REPRESSOR HRCA"/>
    <property type="match status" value="1"/>
</dbReference>
<comment type="function">
    <text evidence="5">Negative regulator of class I heat shock genes (grpE-dnaK-dnaJ and groELS operons). Prevents heat-shock induction of these operons.</text>
</comment>
<evidence type="ECO:0000256" key="4">
    <source>
        <dbReference type="ARBA" id="ARBA00023163"/>
    </source>
</evidence>
<proteinExistence type="inferred from homology"/>
<dbReference type="HAMAP" id="MF_00081">
    <property type="entry name" value="HrcA"/>
    <property type="match status" value="1"/>
</dbReference>
<feature type="domain" description="Winged helix-turn-helix transcription repressor HrcA DNA-binding" evidence="7">
    <location>
        <begin position="2"/>
        <end position="54"/>
    </location>
</feature>
<dbReference type="InterPro" id="IPR029016">
    <property type="entry name" value="GAF-like_dom_sf"/>
</dbReference>
<dbReference type="Gene3D" id="3.30.450.40">
    <property type="match status" value="1"/>
</dbReference>
<dbReference type="InterPro" id="IPR036388">
    <property type="entry name" value="WH-like_DNA-bd_sf"/>
</dbReference>
<evidence type="ECO:0000313" key="9">
    <source>
        <dbReference type="Proteomes" id="UP000024559"/>
    </source>
</evidence>
<dbReference type="AlphaFoldDB" id="A0A0E2Q4A0"/>
<dbReference type="Gene3D" id="1.10.10.10">
    <property type="entry name" value="Winged helix-like DNA-binding domain superfamily/Winged helix DNA-binding domain"/>
    <property type="match status" value="1"/>
</dbReference>
<dbReference type="Proteomes" id="UP000024559">
    <property type="component" value="Chromosome"/>
</dbReference>
<dbReference type="HOGENOM" id="CLU_050019_1_0_9"/>
<dbReference type="InterPro" id="IPR005104">
    <property type="entry name" value="WHTH_HrcA_DNA-bd"/>
</dbReference>
<dbReference type="SUPFAM" id="SSF46785">
    <property type="entry name" value="Winged helix' DNA-binding domain"/>
    <property type="match status" value="1"/>
</dbReference>
<reference evidence="9" key="1">
    <citation type="submission" date="2013-12" db="EMBL/GenBank/DDBJ databases">
        <title>Genome sequences of Streptococcus thermophilus strains MTH17CL396 and M17PTZA496 isolated from Fontina cheese in Valle d'Aosta region (Italy).</title>
        <authorList>
            <person name="Treu L."/>
            <person name="Giacomini A."/>
            <person name="Corich V."/>
            <person name="Vendramin V."/>
            <person name="Bovo B."/>
        </authorList>
    </citation>
    <scope>NUCLEOTIDE SEQUENCE [LARGE SCALE GENOMIC DNA]</scope>
    <source>
        <strain evidence="9">M17PTZA496</strain>
    </source>
</reference>
<evidence type="ECO:0000259" key="7">
    <source>
        <dbReference type="Pfam" id="PF03444"/>
    </source>
</evidence>
<protein>
    <recommendedName>
        <fullName evidence="5">Heat-inducible transcription repressor HrcA</fullName>
    </recommendedName>
</protein>
<dbReference type="NCBIfam" id="TIGR00331">
    <property type="entry name" value="hrcA"/>
    <property type="match status" value="1"/>
</dbReference>
<evidence type="ECO:0000256" key="1">
    <source>
        <dbReference type="ARBA" id="ARBA00022491"/>
    </source>
</evidence>
<evidence type="ECO:0000256" key="3">
    <source>
        <dbReference type="ARBA" id="ARBA00023016"/>
    </source>
</evidence>
<dbReference type="Pfam" id="PF03444">
    <property type="entry name" value="WHD_HrcA"/>
    <property type="match status" value="1"/>
</dbReference>
<dbReference type="InterPro" id="IPR002571">
    <property type="entry name" value="HrcA"/>
</dbReference>
<dbReference type="InterPro" id="IPR036390">
    <property type="entry name" value="WH_DNA-bd_sf"/>
</dbReference>
<gene>
    <name evidence="5" type="primary">hrcA</name>
    <name evidence="8" type="ORF">X841_00780</name>
</gene>